<dbReference type="FunFam" id="2.20.28.10:FF:000001">
    <property type="entry name" value="Rubredoxin"/>
    <property type="match status" value="1"/>
</dbReference>
<dbReference type="Pfam" id="PF00301">
    <property type="entry name" value="Rubredoxin"/>
    <property type="match status" value="1"/>
</dbReference>
<dbReference type="PROSITE" id="PS00202">
    <property type="entry name" value="RUBREDOXIN"/>
    <property type="match status" value="1"/>
</dbReference>
<reference evidence="11 12" key="2">
    <citation type="journal article" date="2015" name="Genome Announc.">
        <title>Complete Genome Sequence of Hyperthermophilic Piezophilic Archaeon Palaeococcus pacificus DY20341T, Isolated from Deep-Sea Hydrothermal Sediments.</title>
        <authorList>
            <person name="Zeng X."/>
            <person name="Jebbar M."/>
            <person name="Shao Z."/>
        </authorList>
    </citation>
    <scope>NUCLEOTIDE SEQUENCE [LARGE SCALE GENOMIC DNA]</scope>
    <source>
        <strain evidence="11 12">DY20341</strain>
    </source>
</reference>
<dbReference type="RefSeq" id="WP_048164681.1">
    <property type="nucleotide sequence ID" value="NZ_CP006019.1"/>
</dbReference>
<dbReference type="InterPro" id="IPR024934">
    <property type="entry name" value="Rubredoxin-like_dom"/>
</dbReference>
<evidence type="ECO:0000256" key="5">
    <source>
        <dbReference type="ARBA" id="ARBA00022982"/>
    </source>
</evidence>
<keyword evidence="3 8" id="KW-0813">Transport</keyword>
<proteinExistence type="inferred from homology"/>
<evidence type="ECO:0000256" key="3">
    <source>
        <dbReference type="ARBA" id="ARBA00022448"/>
    </source>
</evidence>
<keyword evidence="6 8" id="KW-0408">Iron</keyword>
<feature type="binding site" evidence="9">
    <location>
        <position position="6"/>
    </location>
    <ligand>
        <name>Fe cation</name>
        <dbReference type="ChEBI" id="CHEBI:24875"/>
    </ligand>
</feature>
<comment type="cofactor">
    <cofactor evidence="8 9">
        <name>Fe(3+)</name>
        <dbReference type="ChEBI" id="CHEBI:29034"/>
    </cofactor>
    <text evidence="8 9">Binds 1 Fe(3+) ion per subunit.</text>
</comment>
<feature type="binding site" evidence="9">
    <location>
        <position position="9"/>
    </location>
    <ligand>
        <name>Fe cation</name>
        <dbReference type="ChEBI" id="CHEBI:24875"/>
    </ligand>
</feature>
<evidence type="ECO:0000256" key="6">
    <source>
        <dbReference type="ARBA" id="ARBA00023004"/>
    </source>
</evidence>
<keyword evidence="5 8" id="KW-0249">Electron transport</keyword>
<dbReference type="PANTHER" id="PTHR47627:SF1">
    <property type="entry name" value="RUBREDOXIN-1-RELATED"/>
    <property type="match status" value="1"/>
</dbReference>
<dbReference type="PIRSF" id="PIRSF000071">
    <property type="entry name" value="Rubredoxin"/>
    <property type="match status" value="1"/>
</dbReference>
<dbReference type="GO" id="GO:0043448">
    <property type="term" value="P:alkane catabolic process"/>
    <property type="evidence" value="ECO:0007669"/>
    <property type="project" value="TreeGrafter"/>
</dbReference>
<dbReference type="Gene3D" id="2.20.28.10">
    <property type="match status" value="1"/>
</dbReference>
<evidence type="ECO:0000256" key="8">
    <source>
        <dbReference type="PIRNR" id="PIRNR000071"/>
    </source>
</evidence>
<dbReference type="EMBL" id="CP006019">
    <property type="protein sequence ID" value="AIF69086.1"/>
    <property type="molecule type" value="Genomic_DNA"/>
</dbReference>
<dbReference type="KEGG" id="ppac:PAP_03330"/>
<evidence type="ECO:0000313" key="11">
    <source>
        <dbReference type="EMBL" id="AIF69086.1"/>
    </source>
</evidence>
<sequence length="54" mass="6102">MAKWKCIVCGYIYDEEAGDPDNGVNPGTKFEDIPDDWVCPLCGAPKDMFEKMEE</sequence>
<evidence type="ECO:0000256" key="9">
    <source>
        <dbReference type="PIRSR" id="PIRSR000071-1"/>
    </source>
</evidence>
<evidence type="ECO:0000256" key="2">
    <source>
        <dbReference type="ARBA" id="ARBA00005337"/>
    </source>
</evidence>
<dbReference type="SUPFAM" id="SSF57802">
    <property type="entry name" value="Rubredoxin-like"/>
    <property type="match status" value="1"/>
</dbReference>
<comment type="similarity">
    <text evidence="2 8">Belongs to the rubredoxin family.</text>
</comment>
<dbReference type="OrthoDB" id="371635at2157"/>
<dbReference type="GO" id="GO:0005506">
    <property type="term" value="F:iron ion binding"/>
    <property type="evidence" value="ECO:0007669"/>
    <property type="project" value="InterPro"/>
</dbReference>
<dbReference type="PROSITE" id="PS50903">
    <property type="entry name" value="RUBREDOXIN_LIKE"/>
    <property type="match status" value="1"/>
</dbReference>
<gene>
    <name evidence="11" type="ORF">PAP_03330</name>
</gene>
<dbReference type="InterPro" id="IPR024922">
    <property type="entry name" value="Rubredoxin"/>
</dbReference>
<keyword evidence="4 8" id="KW-0479">Metal-binding</keyword>
<dbReference type="NCBIfam" id="NF045768">
    <property type="entry name" value="RubredRD"/>
    <property type="match status" value="1"/>
</dbReference>
<feature type="binding site" evidence="9">
    <location>
        <position position="39"/>
    </location>
    <ligand>
        <name>Fe cation</name>
        <dbReference type="ChEBI" id="CHEBI:24875"/>
    </ligand>
</feature>
<feature type="domain" description="Rubredoxin-like" evidence="10">
    <location>
        <begin position="1"/>
        <end position="52"/>
    </location>
</feature>
<reference evidence="12" key="1">
    <citation type="submission" date="2013-06" db="EMBL/GenBank/DDBJ databases">
        <title>Complete Genome Sequence of Hyperthermophilic Palaeococcus pacificus DY20341T, Isolated from a Deep-Sea Hydrothermal Sediments.</title>
        <authorList>
            <person name="Zeng X."/>
            <person name="Shao Z."/>
        </authorList>
    </citation>
    <scope>NUCLEOTIDE SEQUENCE [LARGE SCALE GENOMIC DNA]</scope>
    <source>
        <strain evidence="12">DY20341</strain>
    </source>
</reference>
<dbReference type="PRINTS" id="PR00163">
    <property type="entry name" value="RUBREDOXIN"/>
</dbReference>
<keyword evidence="12" id="KW-1185">Reference proteome</keyword>
<dbReference type="CDD" id="cd00730">
    <property type="entry name" value="rubredoxin"/>
    <property type="match status" value="1"/>
</dbReference>
<protein>
    <recommendedName>
        <fullName evidence="7 8">Rubredoxin</fullName>
    </recommendedName>
</protein>
<organism evidence="11 12">
    <name type="scientific">Palaeococcus pacificus DY20341</name>
    <dbReference type="NCBI Taxonomy" id="1343739"/>
    <lineage>
        <taxon>Archaea</taxon>
        <taxon>Methanobacteriati</taxon>
        <taxon>Methanobacteriota</taxon>
        <taxon>Thermococci</taxon>
        <taxon>Thermococcales</taxon>
        <taxon>Thermococcaceae</taxon>
        <taxon>Palaeococcus</taxon>
    </lineage>
</organism>
<dbReference type="GO" id="GO:0009055">
    <property type="term" value="F:electron transfer activity"/>
    <property type="evidence" value="ECO:0007669"/>
    <property type="project" value="InterPro"/>
</dbReference>
<evidence type="ECO:0000256" key="4">
    <source>
        <dbReference type="ARBA" id="ARBA00022723"/>
    </source>
</evidence>
<dbReference type="eggNOG" id="arCOG04391">
    <property type="taxonomic scope" value="Archaea"/>
</dbReference>
<dbReference type="PANTHER" id="PTHR47627">
    <property type="entry name" value="RUBREDOXIN"/>
    <property type="match status" value="1"/>
</dbReference>
<evidence type="ECO:0000256" key="1">
    <source>
        <dbReference type="ARBA" id="ARBA00002360"/>
    </source>
</evidence>
<evidence type="ECO:0000259" key="10">
    <source>
        <dbReference type="PROSITE" id="PS50903"/>
    </source>
</evidence>
<dbReference type="InterPro" id="IPR050526">
    <property type="entry name" value="Rubredoxin_ET"/>
</dbReference>
<accession>A0A075LSL9</accession>
<dbReference type="InterPro" id="IPR024935">
    <property type="entry name" value="Rubredoxin_dom"/>
</dbReference>
<dbReference type="AlphaFoldDB" id="A0A075LSL9"/>
<evidence type="ECO:0000313" key="12">
    <source>
        <dbReference type="Proteomes" id="UP000027981"/>
    </source>
</evidence>
<dbReference type="STRING" id="1343739.PAP_03330"/>
<feature type="binding site" evidence="9">
    <location>
        <position position="42"/>
    </location>
    <ligand>
        <name>Fe cation</name>
        <dbReference type="ChEBI" id="CHEBI:24875"/>
    </ligand>
</feature>
<comment type="function">
    <text evidence="1 8">Rubredoxin is a small nonheme, iron protein lacking acid-labile sulfide. Its single Fe, chelated to 4 Cys, functions as an electron acceptor and may also stabilize the conformation of the molecule.</text>
</comment>
<name>A0A075LSL9_9EURY</name>
<evidence type="ECO:0000256" key="7">
    <source>
        <dbReference type="ARBA" id="ARBA00067809"/>
    </source>
</evidence>
<dbReference type="InterPro" id="IPR018527">
    <property type="entry name" value="Rubredoxin_Fe_BS"/>
</dbReference>
<dbReference type="GeneID" id="24841794"/>
<dbReference type="HOGENOM" id="CLU_128747_3_3_2"/>
<dbReference type="Proteomes" id="UP000027981">
    <property type="component" value="Chromosome"/>
</dbReference>